<reference evidence="2 3" key="1">
    <citation type="submission" date="2016-11" db="EMBL/GenBank/DDBJ databases">
        <authorList>
            <person name="Jaros S."/>
            <person name="Januszkiewicz K."/>
            <person name="Wedrychowicz H."/>
        </authorList>
    </citation>
    <scope>NUCLEOTIDE SEQUENCE [LARGE SCALE GENOMIC DNA]</scope>
    <source>
        <strain evidence="2 3">CGMCC 1.12145</strain>
    </source>
</reference>
<evidence type="ECO:0000313" key="2">
    <source>
        <dbReference type="EMBL" id="SFW76187.1"/>
    </source>
</evidence>
<feature type="transmembrane region" description="Helical" evidence="1">
    <location>
        <begin position="16"/>
        <end position="35"/>
    </location>
</feature>
<keyword evidence="1" id="KW-1133">Transmembrane helix</keyword>
<evidence type="ECO:0000313" key="3">
    <source>
        <dbReference type="Proteomes" id="UP000182248"/>
    </source>
</evidence>
<dbReference type="EMBL" id="FPJE01000037">
    <property type="protein sequence ID" value="SFW76187.1"/>
    <property type="molecule type" value="Genomic_DNA"/>
</dbReference>
<sequence>MQNGCIQRLFARSSGFVLFVLQVLYGLAVEVIAVADTEFGEQEFVLDVFVEGRPADAQLPEYPGNLHQFGQVRLFRGTGPEVVPEQRPDLAQFTQNQMGYIGSFHRSDVGDIQIPALLCYRGSMLSPGQVRAMFQPFTVHYDRVMKSKRPYLNYKKRLNKPAKPRFRP</sequence>
<name>A0A1K1RVL2_9FLAO</name>
<organism evidence="2 3">
    <name type="scientific">Sinomicrobium oceani</name>
    <dbReference type="NCBI Taxonomy" id="1150368"/>
    <lineage>
        <taxon>Bacteria</taxon>
        <taxon>Pseudomonadati</taxon>
        <taxon>Bacteroidota</taxon>
        <taxon>Flavobacteriia</taxon>
        <taxon>Flavobacteriales</taxon>
        <taxon>Flavobacteriaceae</taxon>
        <taxon>Sinomicrobium</taxon>
    </lineage>
</organism>
<keyword evidence="1" id="KW-0472">Membrane</keyword>
<dbReference type="AlphaFoldDB" id="A0A1K1RVL2"/>
<keyword evidence="3" id="KW-1185">Reference proteome</keyword>
<dbReference type="Proteomes" id="UP000182248">
    <property type="component" value="Unassembled WGS sequence"/>
</dbReference>
<proteinExistence type="predicted"/>
<accession>A0A1K1RVL2</accession>
<gene>
    <name evidence="2" type="ORF">SAMN02927921_04085</name>
</gene>
<protein>
    <submittedName>
        <fullName evidence="2">Uncharacterized protein</fullName>
    </submittedName>
</protein>
<evidence type="ECO:0000256" key="1">
    <source>
        <dbReference type="SAM" id="Phobius"/>
    </source>
</evidence>
<keyword evidence="1" id="KW-0812">Transmembrane</keyword>